<comment type="subcellular location">
    <subcellularLocation>
        <location evidence="1 15">Cytoplasm</location>
    </subcellularLocation>
</comment>
<evidence type="ECO:0000256" key="6">
    <source>
        <dbReference type="ARBA" id="ARBA00022598"/>
    </source>
</evidence>
<proteinExistence type="inferred from homology"/>
<keyword evidence="10 15" id="KW-0460">Magnesium</keyword>
<dbReference type="EMBL" id="JAATLM010000001">
    <property type="protein sequence ID" value="NIZ69727.1"/>
    <property type="molecule type" value="Genomic_DNA"/>
</dbReference>
<dbReference type="PROSITE" id="PS50886">
    <property type="entry name" value="TRBD"/>
    <property type="match status" value="1"/>
</dbReference>
<keyword evidence="6 15" id="KW-0436">Ligase</keyword>
<dbReference type="InterPro" id="IPR004532">
    <property type="entry name" value="Phe-tRNA-ligase_IIc_bsu_bact"/>
</dbReference>
<evidence type="ECO:0000256" key="12">
    <source>
        <dbReference type="ARBA" id="ARBA00022917"/>
    </source>
</evidence>
<dbReference type="NCBIfam" id="TIGR00472">
    <property type="entry name" value="pheT_bact"/>
    <property type="match status" value="1"/>
</dbReference>
<dbReference type="Proteomes" id="UP000778951">
    <property type="component" value="Unassembled WGS sequence"/>
</dbReference>
<keyword evidence="4 15" id="KW-0963">Cytoplasm</keyword>
<comment type="caution">
    <text evidence="15">Lacks conserved residue(s) required for the propagation of feature annotation.</text>
</comment>
<evidence type="ECO:0000259" key="18">
    <source>
        <dbReference type="PROSITE" id="PS51447"/>
    </source>
</evidence>
<evidence type="ECO:0000313" key="21">
    <source>
        <dbReference type="Proteomes" id="UP000778951"/>
    </source>
</evidence>
<feature type="domain" description="FDX-ACB" evidence="18">
    <location>
        <begin position="719"/>
        <end position="809"/>
    </location>
</feature>
<dbReference type="Gene3D" id="3.30.56.10">
    <property type="match status" value="2"/>
</dbReference>
<keyword evidence="8 15" id="KW-0547">Nucleotide-binding</keyword>
<dbReference type="Pfam" id="PF01588">
    <property type="entry name" value="tRNA_bind"/>
    <property type="match status" value="1"/>
</dbReference>
<keyword evidence="9 15" id="KW-0067">ATP-binding</keyword>
<comment type="similarity">
    <text evidence="2 15">Belongs to the phenylalanyl-tRNA synthetase beta subunit family. Type 1 subfamily.</text>
</comment>
<gene>
    <name evidence="15 20" type="primary">pheT</name>
    <name evidence="20" type="ORF">HCT48_05815</name>
</gene>
<dbReference type="Pfam" id="PF17759">
    <property type="entry name" value="tRNA_synthFbeta"/>
    <property type="match status" value="1"/>
</dbReference>
<dbReference type="CDD" id="cd02796">
    <property type="entry name" value="tRNA_bind_bactPheRS"/>
    <property type="match status" value="1"/>
</dbReference>
<evidence type="ECO:0000256" key="1">
    <source>
        <dbReference type="ARBA" id="ARBA00004496"/>
    </source>
</evidence>
<evidence type="ECO:0000259" key="17">
    <source>
        <dbReference type="PROSITE" id="PS50886"/>
    </source>
</evidence>
<evidence type="ECO:0000256" key="14">
    <source>
        <dbReference type="ARBA" id="ARBA00049255"/>
    </source>
</evidence>
<evidence type="ECO:0000256" key="16">
    <source>
        <dbReference type="PROSITE-ProRule" id="PRU00209"/>
    </source>
</evidence>
<dbReference type="Pfam" id="PF03484">
    <property type="entry name" value="B5"/>
    <property type="match status" value="1"/>
</dbReference>
<protein>
    <recommendedName>
        <fullName evidence="15">Phenylalanine--tRNA ligase beta subunit</fullName>
        <ecNumber evidence="15">6.1.1.20</ecNumber>
    </recommendedName>
    <alternativeName>
        <fullName evidence="15">Phenylalanyl-tRNA synthetase beta subunit</fullName>
        <shortName evidence="15">PheRS</shortName>
    </alternativeName>
</protein>
<dbReference type="InterPro" id="IPR033714">
    <property type="entry name" value="tRNA_bind_bactPheRS"/>
</dbReference>
<dbReference type="GO" id="GO:0009328">
    <property type="term" value="C:phenylalanine-tRNA ligase complex"/>
    <property type="evidence" value="ECO:0007669"/>
    <property type="project" value="TreeGrafter"/>
</dbReference>
<evidence type="ECO:0000256" key="2">
    <source>
        <dbReference type="ARBA" id="ARBA00008653"/>
    </source>
</evidence>
<dbReference type="InterPro" id="IPR005147">
    <property type="entry name" value="tRNA_synthase_B5-dom"/>
</dbReference>
<sequence length="810" mass="90668">MVISWQWLNEWVDLSGVSAQELAEKLTRASCEVEKIEMRNRALAHVQVAKVTAMSPHPNAKSLQIVTIDLGGSSSSVVCGAQNMHVGNFVAYAPVGTHFDDGMILSSKEIAGVASAGMLCSAKELGVSEDHQGLWILDSYLTDANAPLGKLLVDVLGLYSDTLLHIDNKSITHRNDLWGMLGMAREVAAVMDRPFSNPYDTPWQEARMQSLPSVATSPFTLEIKSDCALSYAGLLMDHVDVEQGSPLWLQYRLYLLGLRSINIIVDISNYVMLELGIPNHIYDRAKLAGNRLEVMELAEPRSFVTLDGQTRDLVVGDVVIADAQEVQIIAGIMGGEASMVESGTKAILLEAAVWDASTVRKSSLRLGLRTDSSTRYEKSLDPHAITLTLLRMSALIEELMPQAVISSPILMAREAQSRPQSITIEQSWVHRRLGLELSYQSMAEILSRLAYHTELTDDGLRVTPPTFRATKSTAIAEDILEEILRVYGFDRIVPQPPHLPVAPNFLADFVQIERRIQDFMVLHAQAFEVMTHPLVGLELLERAHWPAHNEALKMLNSTNVEHDRMRPTLVASLLRALELNSKHSDAFRLFELGRVQEHDPVNFSKECKHLAILYYDYKASPFMQLLDHTQALGRYLNQEISIELEPKAMPLYPEDWFGLHPYERASLSVNGVVCGSVSAIHPLLLKEYKVRGHASLLLLEMSVLPSATERKEFPYKSLSRYPSSRFDSTWILKEEQKTSDLMAVLASVDIPYLQEYSMFDIYQPAESKERHVTMRAIFGSQEATLDAKQVKEAEERVMQAFSEAGYLLKQ</sequence>
<dbReference type="SMART" id="SM00873">
    <property type="entry name" value="B3_4"/>
    <property type="match status" value="1"/>
</dbReference>
<dbReference type="InterPro" id="IPR045060">
    <property type="entry name" value="Phe-tRNA-ligase_IIc_bsu"/>
</dbReference>
<dbReference type="InterPro" id="IPR045864">
    <property type="entry name" value="aa-tRNA-synth_II/BPL/LPL"/>
</dbReference>
<dbReference type="HAMAP" id="MF_00283">
    <property type="entry name" value="Phe_tRNA_synth_beta1"/>
    <property type="match status" value="1"/>
</dbReference>
<dbReference type="SUPFAM" id="SSF54991">
    <property type="entry name" value="Anticodon-binding domain of PheRS"/>
    <property type="match status" value="1"/>
</dbReference>
<comment type="caution">
    <text evidence="20">The sequence shown here is derived from an EMBL/GenBank/DDBJ whole genome shotgun (WGS) entry which is preliminary data.</text>
</comment>
<dbReference type="RefSeq" id="WP_167695811.1">
    <property type="nucleotide sequence ID" value="NZ_CP118181.1"/>
</dbReference>
<dbReference type="SMART" id="SM00874">
    <property type="entry name" value="B5"/>
    <property type="match status" value="1"/>
</dbReference>
<evidence type="ECO:0000256" key="4">
    <source>
        <dbReference type="ARBA" id="ARBA00022490"/>
    </source>
</evidence>
<dbReference type="AlphaFoldDB" id="A0A968KWX3"/>
<feature type="binding site" evidence="15">
    <location>
        <position position="481"/>
    </location>
    <ligand>
        <name>Mg(2+)</name>
        <dbReference type="ChEBI" id="CHEBI:18420"/>
        <note>shared with alpha subunit</note>
    </ligand>
</feature>
<dbReference type="Gene3D" id="2.40.50.140">
    <property type="entry name" value="Nucleic acid-binding proteins"/>
    <property type="match status" value="1"/>
</dbReference>
<dbReference type="SUPFAM" id="SSF50249">
    <property type="entry name" value="Nucleic acid-binding proteins"/>
    <property type="match status" value="1"/>
</dbReference>
<name>A0A968KWX3_9SPIO</name>
<dbReference type="InterPro" id="IPR002547">
    <property type="entry name" value="tRNA-bd_dom"/>
</dbReference>
<evidence type="ECO:0000256" key="5">
    <source>
        <dbReference type="ARBA" id="ARBA00022555"/>
    </source>
</evidence>
<evidence type="ECO:0000256" key="11">
    <source>
        <dbReference type="ARBA" id="ARBA00022884"/>
    </source>
</evidence>
<evidence type="ECO:0000256" key="9">
    <source>
        <dbReference type="ARBA" id="ARBA00022840"/>
    </source>
</evidence>
<evidence type="ECO:0000256" key="13">
    <source>
        <dbReference type="ARBA" id="ARBA00023146"/>
    </source>
</evidence>
<dbReference type="InterPro" id="IPR020825">
    <property type="entry name" value="Phe-tRNA_synthase-like_B3/B4"/>
</dbReference>
<keyword evidence="21" id="KW-1185">Reference proteome</keyword>
<dbReference type="InterPro" id="IPR036690">
    <property type="entry name" value="Fdx_antiC-bd_sf"/>
</dbReference>
<evidence type="ECO:0000259" key="19">
    <source>
        <dbReference type="PROSITE" id="PS51483"/>
    </source>
</evidence>
<dbReference type="Pfam" id="PF03483">
    <property type="entry name" value="B3_4"/>
    <property type="match status" value="1"/>
</dbReference>
<reference evidence="20" key="1">
    <citation type="submission" date="2020-03" db="EMBL/GenBank/DDBJ databases">
        <title>Spirochaetal bacteria isolated from arthropods constitute a novel genus Entomospira genus novum within the order Spirochaetales.</title>
        <authorList>
            <person name="Grana-Miraglia L."/>
            <person name="Sikutova S."/>
            <person name="Fingerle V."/>
            <person name="Sing A."/>
            <person name="Castillo-Ramirez S."/>
            <person name="Margos G."/>
            <person name="Rudolf I."/>
        </authorList>
    </citation>
    <scope>NUCLEOTIDE SEQUENCE</scope>
    <source>
        <strain evidence="20">BR149</strain>
    </source>
</reference>
<keyword evidence="13 15" id="KW-0030">Aminoacyl-tRNA synthetase</keyword>
<dbReference type="PROSITE" id="PS51483">
    <property type="entry name" value="B5"/>
    <property type="match status" value="1"/>
</dbReference>
<dbReference type="GO" id="GO:0000049">
    <property type="term" value="F:tRNA binding"/>
    <property type="evidence" value="ECO:0007669"/>
    <property type="project" value="UniProtKB-UniRule"/>
</dbReference>
<dbReference type="Gene3D" id="3.50.40.10">
    <property type="entry name" value="Phenylalanyl-trna Synthetase, Chain B, domain 3"/>
    <property type="match status" value="1"/>
</dbReference>
<evidence type="ECO:0000256" key="8">
    <source>
        <dbReference type="ARBA" id="ARBA00022741"/>
    </source>
</evidence>
<dbReference type="EC" id="6.1.1.20" evidence="15"/>
<dbReference type="SMART" id="SM00896">
    <property type="entry name" value="FDX-ACB"/>
    <property type="match status" value="1"/>
</dbReference>
<comment type="cofactor">
    <cofactor evidence="15">
        <name>Mg(2+)</name>
        <dbReference type="ChEBI" id="CHEBI:18420"/>
    </cofactor>
    <text evidence="15">Binds 2 magnesium ions per tetramer.</text>
</comment>
<accession>A0A968KWX3</accession>
<dbReference type="PROSITE" id="PS51447">
    <property type="entry name" value="FDX_ACB"/>
    <property type="match status" value="1"/>
</dbReference>
<dbReference type="SUPFAM" id="SSF46955">
    <property type="entry name" value="Putative DNA-binding domain"/>
    <property type="match status" value="1"/>
</dbReference>
<keyword evidence="11 16" id="KW-0694">RNA-binding</keyword>
<evidence type="ECO:0000256" key="3">
    <source>
        <dbReference type="ARBA" id="ARBA00011209"/>
    </source>
</evidence>
<dbReference type="InterPro" id="IPR012340">
    <property type="entry name" value="NA-bd_OB-fold"/>
</dbReference>
<dbReference type="GO" id="GO:0004826">
    <property type="term" value="F:phenylalanine-tRNA ligase activity"/>
    <property type="evidence" value="ECO:0007669"/>
    <property type="project" value="UniProtKB-UniRule"/>
</dbReference>
<dbReference type="InterPro" id="IPR009061">
    <property type="entry name" value="DNA-bd_dom_put_sf"/>
</dbReference>
<dbReference type="InterPro" id="IPR041616">
    <property type="entry name" value="PheRS_beta_core"/>
</dbReference>
<evidence type="ECO:0000313" key="20">
    <source>
        <dbReference type="EMBL" id="NIZ69727.1"/>
    </source>
</evidence>
<evidence type="ECO:0000256" key="15">
    <source>
        <dbReference type="HAMAP-Rule" id="MF_00283"/>
    </source>
</evidence>
<dbReference type="InterPro" id="IPR005121">
    <property type="entry name" value="Fdx_antiC-bd"/>
</dbReference>
<evidence type="ECO:0000256" key="7">
    <source>
        <dbReference type="ARBA" id="ARBA00022723"/>
    </source>
</evidence>
<evidence type="ECO:0000256" key="10">
    <source>
        <dbReference type="ARBA" id="ARBA00022842"/>
    </source>
</evidence>
<feature type="binding site" evidence="15">
    <location>
        <position position="478"/>
    </location>
    <ligand>
        <name>Mg(2+)</name>
        <dbReference type="ChEBI" id="CHEBI:18420"/>
        <note>shared with alpha subunit</note>
    </ligand>
</feature>
<dbReference type="Gene3D" id="3.30.70.380">
    <property type="entry name" value="Ferrodoxin-fold anticodon-binding domain"/>
    <property type="match status" value="1"/>
</dbReference>
<keyword evidence="7 15" id="KW-0479">Metal-binding</keyword>
<dbReference type="GO" id="GO:0005524">
    <property type="term" value="F:ATP binding"/>
    <property type="evidence" value="ECO:0007669"/>
    <property type="project" value="UniProtKB-UniRule"/>
</dbReference>
<feature type="domain" description="B5" evidence="19">
    <location>
        <begin position="417"/>
        <end position="494"/>
    </location>
</feature>
<keyword evidence="5 16" id="KW-0820">tRNA-binding</keyword>
<dbReference type="GO" id="GO:0000287">
    <property type="term" value="F:magnesium ion binding"/>
    <property type="evidence" value="ECO:0007669"/>
    <property type="project" value="UniProtKB-UniRule"/>
</dbReference>
<dbReference type="PANTHER" id="PTHR10947">
    <property type="entry name" value="PHENYLALANYL-TRNA SYNTHETASE BETA CHAIN AND LEUCINE-RICH REPEAT-CONTAINING PROTEIN 47"/>
    <property type="match status" value="1"/>
</dbReference>
<keyword evidence="12 15" id="KW-0648">Protein biosynthesis</keyword>
<comment type="catalytic activity">
    <reaction evidence="14 15">
        <text>tRNA(Phe) + L-phenylalanine + ATP = L-phenylalanyl-tRNA(Phe) + AMP + diphosphate + H(+)</text>
        <dbReference type="Rhea" id="RHEA:19413"/>
        <dbReference type="Rhea" id="RHEA-COMP:9668"/>
        <dbReference type="Rhea" id="RHEA-COMP:9699"/>
        <dbReference type="ChEBI" id="CHEBI:15378"/>
        <dbReference type="ChEBI" id="CHEBI:30616"/>
        <dbReference type="ChEBI" id="CHEBI:33019"/>
        <dbReference type="ChEBI" id="CHEBI:58095"/>
        <dbReference type="ChEBI" id="CHEBI:78442"/>
        <dbReference type="ChEBI" id="CHEBI:78531"/>
        <dbReference type="ChEBI" id="CHEBI:456215"/>
        <dbReference type="EC" id="6.1.1.20"/>
    </reaction>
</comment>
<dbReference type="Gene3D" id="3.30.930.10">
    <property type="entry name" value="Bira Bifunctional Protein, Domain 2"/>
    <property type="match status" value="1"/>
</dbReference>
<dbReference type="InterPro" id="IPR005146">
    <property type="entry name" value="B3/B4_tRNA-bd"/>
</dbReference>
<dbReference type="Pfam" id="PF03147">
    <property type="entry name" value="FDX-ACB"/>
    <property type="match status" value="1"/>
</dbReference>
<dbReference type="SUPFAM" id="SSF56037">
    <property type="entry name" value="PheT/TilS domain"/>
    <property type="match status" value="1"/>
</dbReference>
<organism evidence="20 21">
    <name type="scientific">Entomospira culicis</name>
    <dbReference type="NCBI Taxonomy" id="2719989"/>
    <lineage>
        <taxon>Bacteria</taxon>
        <taxon>Pseudomonadati</taxon>
        <taxon>Spirochaetota</taxon>
        <taxon>Spirochaetia</taxon>
        <taxon>Spirochaetales</taxon>
        <taxon>Spirochaetaceae</taxon>
        <taxon>Entomospira</taxon>
    </lineage>
</organism>
<dbReference type="SUPFAM" id="SSF55681">
    <property type="entry name" value="Class II aaRS and biotin synthetases"/>
    <property type="match status" value="1"/>
</dbReference>
<feature type="domain" description="TRNA-binding" evidence="17">
    <location>
        <begin position="40"/>
        <end position="153"/>
    </location>
</feature>
<feature type="binding site" evidence="15">
    <location>
        <position position="482"/>
    </location>
    <ligand>
        <name>Mg(2+)</name>
        <dbReference type="ChEBI" id="CHEBI:18420"/>
        <note>shared with alpha subunit</note>
    </ligand>
</feature>
<dbReference type="PANTHER" id="PTHR10947:SF0">
    <property type="entry name" value="PHENYLALANINE--TRNA LIGASE BETA SUBUNIT"/>
    <property type="match status" value="1"/>
</dbReference>
<dbReference type="GO" id="GO:0006432">
    <property type="term" value="P:phenylalanyl-tRNA aminoacylation"/>
    <property type="evidence" value="ECO:0007669"/>
    <property type="project" value="UniProtKB-UniRule"/>
</dbReference>
<comment type="subunit">
    <text evidence="3 15">Tetramer of two alpha and two beta subunits.</text>
</comment>